<reference evidence="2" key="1">
    <citation type="journal article" date="2017" name="Appl. Environ. Microbiol.">
        <title>Genomic analysis of Calderihabitans maritimus KKC1, a thermophilic hydrogenogenic carboxydotrophic bacterium isolated from marine sediment.</title>
        <authorList>
            <person name="Omae K."/>
            <person name="Yoneda Y."/>
            <person name="Fukuyama Y."/>
            <person name="Yoshida T."/>
            <person name="Sako Y."/>
        </authorList>
    </citation>
    <scope>NUCLEOTIDE SEQUENCE [LARGE SCALE GENOMIC DNA]</scope>
    <source>
        <strain evidence="2">KKC1</strain>
    </source>
</reference>
<gene>
    <name evidence="1" type="ORF">KKC1_12680</name>
</gene>
<dbReference type="AlphaFoldDB" id="A0A1Z5HRF9"/>
<keyword evidence="2" id="KW-1185">Reference proteome</keyword>
<dbReference type="EMBL" id="BDGJ01000053">
    <property type="protein sequence ID" value="GAW92109.1"/>
    <property type="molecule type" value="Genomic_DNA"/>
</dbReference>
<comment type="caution">
    <text evidence="1">The sequence shown here is derived from an EMBL/GenBank/DDBJ whole genome shotgun (WGS) entry which is preliminary data.</text>
</comment>
<accession>A0A1Z5HRF9</accession>
<sequence>MNFFQLIPYSAKEFSGSLKETILFGSIFTNHLSTSLEKIKIFNFLLLKITYLVSL</sequence>
<evidence type="ECO:0000313" key="1">
    <source>
        <dbReference type="EMBL" id="GAW92109.1"/>
    </source>
</evidence>
<evidence type="ECO:0000313" key="2">
    <source>
        <dbReference type="Proteomes" id="UP000197032"/>
    </source>
</evidence>
<name>A0A1Z5HRF9_9FIRM</name>
<protein>
    <submittedName>
        <fullName evidence="1">Uncharacterized protein</fullName>
    </submittedName>
</protein>
<dbReference type="Proteomes" id="UP000197032">
    <property type="component" value="Unassembled WGS sequence"/>
</dbReference>
<organism evidence="1 2">
    <name type="scientific">Calderihabitans maritimus</name>
    <dbReference type="NCBI Taxonomy" id="1246530"/>
    <lineage>
        <taxon>Bacteria</taxon>
        <taxon>Bacillati</taxon>
        <taxon>Bacillota</taxon>
        <taxon>Clostridia</taxon>
        <taxon>Neomoorellales</taxon>
        <taxon>Calderihabitantaceae</taxon>
        <taxon>Calderihabitans</taxon>
    </lineage>
</organism>
<proteinExistence type="predicted"/>